<name>A0ABR1DZV1_NECAM</name>
<dbReference type="EMBL" id="JAVFWL010000005">
    <property type="protein sequence ID" value="KAK6755783.1"/>
    <property type="molecule type" value="Genomic_DNA"/>
</dbReference>
<accession>A0ABR1DZV1</accession>
<sequence>MEKVIHYFYSDFFDSNVHLPPRHLREDGHVIPKVLPSEFRHAVISAKNRTSDDLDRIKHEHLKYLPPVLINTLARLFTHYLSECKVPKQWKTRTVMLYKK</sequence>
<reference evidence="1 2" key="1">
    <citation type="submission" date="2023-08" db="EMBL/GenBank/DDBJ databases">
        <title>A Necator americanus chromosomal reference genome.</title>
        <authorList>
            <person name="Ilik V."/>
            <person name="Petrzelkova K.J."/>
            <person name="Pardy F."/>
            <person name="Fuh T."/>
            <person name="Niatou-Singa F.S."/>
            <person name="Gouil Q."/>
            <person name="Baker L."/>
            <person name="Ritchie M.E."/>
            <person name="Jex A.R."/>
            <person name="Gazzola D."/>
            <person name="Li H."/>
            <person name="Toshio Fujiwara R."/>
            <person name="Zhan B."/>
            <person name="Aroian R.V."/>
            <person name="Pafco B."/>
            <person name="Schwarz E.M."/>
        </authorList>
    </citation>
    <scope>NUCLEOTIDE SEQUENCE [LARGE SCALE GENOMIC DNA]</scope>
    <source>
        <strain evidence="1 2">Aroian</strain>
        <tissue evidence="1">Whole animal</tissue>
    </source>
</reference>
<comment type="caution">
    <text evidence="1">The sequence shown here is derived from an EMBL/GenBank/DDBJ whole genome shotgun (WGS) entry which is preliminary data.</text>
</comment>
<evidence type="ECO:0000313" key="2">
    <source>
        <dbReference type="Proteomes" id="UP001303046"/>
    </source>
</evidence>
<organism evidence="1 2">
    <name type="scientific">Necator americanus</name>
    <name type="common">Human hookworm</name>
    <dbReference type="NCBI Taxonomy" id="51031"/>
    <lineage>
        <taxon>Eukaryota</taxon>
        <taxon>Metazoa</taxon>
        <taxon>Ecdysozoa</taxon>
        <taxon>Nematoda</taxon>
        <taxon>Chromadorea</taxon>
        <taxon>Rhabditida</taxon>
        <taxon>Rhabditina</taxon>
        <taxon>Rhabditomorpha</taxon>
        <taxon>Strongyloidea</taxon>
        <taxon>Ancylostomatidae</taxon>
        <taxon>Bunostominae</taxon>
        <taxon>Necator</taxon>
    </lineage>
</organism>
<protein>
    <submittedName>
        <fullName evidence="1">Uncharacterized protein</fullName>
    </submittedName>
</protein>
<gene>
    <name evidence="1" type="primary">Necator_chrV.g19069</name>
    <name evidence="1" type="ORF">RB195_014278</name>
</gene>
<evidence type="ECO:0000313" key="1">
    <source>
        <dbReference type="EMBL" id="KAK6755783.1"/>
    </source>
</evidence>
<keyword evidence="2" id="KW-1185">Reference proteome</keyword>
<dbReference type="Proteomes" id="UP001303046">
    <property type="component" value="Unassembled WGS sequence"/>
</dbReference>
<proteinExistence type="predicted"/>